<dbReference type="STRING" id="1817813.A2008_01990"/>
<dbReference type="Gene3D" id="3.90.180.10">
    <property type="entry name" value="Medium-chain alcohol dehydrogenases, catalytic domain"/>
    <property type="match status" value="1"/>
</dbReference>
<evidence type="ECO:0000313" key="8">
    <source>
        <dbReference type="EMBL" id="OGM06356.1"/>
    </source>
</evidence>
<dbReference type="CDD" id="cd08286">
    <property type="entry name" value="FDH_like_ADH2"/>
    <property type="match status" value="1"/>
</dbReference>
<evidence type="ECO:0000256" key="4">
    <source>
        <dbReference type="ARBA" id="ARBA00022833"/>
    </source>
</evidence>
<dbReference type="InterPro" id="IPR011032">
    <property type="entry name" value="GroES-like_sf"/>
</dbReference>
<dbReference type="SUPFAM" id="SSF50129">
    <property type="entry name" value="GroES-like"/>
    <property type="match status" value="1"/>
</dbReference>
<evidence type="ECO:0000256" key="3">
    <source>
        <dbReference type="ARBA" id="ARBA00022723"/>
    </source>
</evidence>
<evidence type="ECO:0000256" key="5">
    <source>
        <dbReference type="ARBA" id="ARBA00023002"/>
    </source>
</evidence>
<comment type="similarity">
    <text evidence="2 6">Belongs to the zinc-containing alcohol dehydrogenase family.</text>
</comment>
<dbReference type="InterPro" id="IPR002328">
    <property type="entry name" value="ADH_Zn_CS"/>
</dbReference>
<dbReference type="EMBL" id="MGFH01000066">
    <property type="protein sequence ID" value="OGM06356.1"/>
    <property type="molecule type" value="Genomic_DNA"/>
</dbReference>
<dbReference type="SMART" id="SM00829">
    <property type="entry name" value="PKS_ER"/>
    <property type="match status" value="1"/>
</dbReference>
<dbReference type="Pfam" id="PF00107">
    <property type="entry name" value="ADH_zinc_N"/>
    <property type="match status" value="1"/>
</dbReference>
<dbReference type="InterPro" id="IPR036291">
    <property type="entry name" value="NAD(P)-bd_dom_sf"/>
</dbReference>
<dbReference type="PANTHER" id="PTHR42813:SF4">
    <property type="entry name" value="NADP-DEPENDENT ISOPROPANOL DEHYDROGENASE"/>
    <property type="match status" value="1"/>
</dbReference>
<accession>A0A1F7WU74</accession>
<comment type="cofactor">
    <cofactor evidence="1 6">
        <name>Zn(2+)</name>
        <dbReference type="ChEBI" id="CHEBI:29105"/>
    </cofactor>
</comment>
<keyword evidence="3 6" id="KW-0479">Metal-binding</keyword>
<name>A0A1F7WU74_9BACT</name>
<dbReference type="AlphaFoldDB" id="A0A1F7WU74"/>
<keyword evidence="5" id="KW-0560">Oxidoreductase</keyword>
<organism evidence="8 9">
    <name type="scientific">Candidatus Wallbacteria bacterium GWC2_49_35</name>
    <dbReference type="NCBI Taxonomy" id="1817813"/>
    <lineage>
        <taxon>Bacteria</taxon>
        <taxon>Candidatus Walliibacteriota</taxon>
    </lineage>
</organism>
<evidence type="ECO:0000256" key="6">
    <source>
        <dbReference type="RuleBase" id="RU361277"/>
    </source>
</evidence>
<evidence type="ECO:0000256" key="2">
    <source>
        <dbReference type="ARBA" id="ARBA00008072"/>
    </source>
</evidence>
<dbReference type="Pfam" id="PF08240">
    <property type="entry name" value="ADH_N"/>
    <property type="match status" value="1"/>
</dbReference>
<reference evidence="8 9" key="1">
    <citation type="journal article" date="2016" name="Nat. Commun.">
        <title>Thousands of microbial genomes shed light on interconnected biogeochemical processes in an aquifer system.</title>
        <authorList>
            <person name="Anantharaman K."/>
            <person name="Brown C.T."/>
            <person name="Hug L.A."/>
            <person name="Sharon I."/>
            <person name="Castelle C.J."/>
            <person name="Probst A.J."/>
            <person name="Thomas B.C."/>
            <person name="Singh A."/>
            <person name="Wilkins M.J."/>
            <person name="Karaoz U."/>
            <person name="Brodie E.L."/>
            <person name="Williams K.H."/>
            <person name="Hubbard S.S."/>
            <person name="Banfield J.F."/>
        </authorList>
    </citation>
    <scope>NUCLEOTIDE SEQUENCE [LARGE SCALE GENOMIC DNA]</scope>
</reference>
<dbReference type="InterPro" id="IPR020843">
    <property type="entry name" value="ER"/>
</dbReference>
<evidence type="ECO:0000313" key="9">
    <source>
        <dbReference type="Proteomes" id="UP000178735"/>
    </source>
</evidence>
<proteinExistence type="inferred from homology"/>
<dbReference type="GO" id="GO:0016491">
    <property type="term" value="F:oxidoreductase activity"/>
    <property type="evidence" value="ECO:0007669"/>
    <property type="project" value="UniProtKB-KW"/>
</dbReference>
<protein>
    <submittedName>
        <fullName evidence="8">Alcohol dehydrogenase</fullName>
    </submittedName>
</protein>
<sequence>MKALVYHGPGRRALEEKARPAIASATDAIVRITNTTICGTDLHIMKGDMSSVANGRTLGHEGVGIVEETGAGVSNFKAGDHVLISCVTSCGKCPECRRGMYSHCGNGGGWMLGNTIDGTQAEYVRIPYADNSLHIIADGADEEAFVMLSDVLPTGFECGVLKGRVKPGDTVAIVGAGPFGLASLIASRFYSPARVIIMDIDDNRLEMSSKFGATDIINSRDAKVSEKVMALTGGRGVDVAIDAVGIPVSFDICQAIVAAGGHIANIGVHAKPVQLNLDRLWSRNVTLTTHLVDTVTIPALLKIAPSGDLQLKQLISHRFSLGNAMRAYDVFTDSMNEHALKVIIKNEQ</sequence>
<dbReference type="PANTHER" id="PTHR42813">
    <property type="entry name" value="ZINC-TYPE ALCOHOL DEHYDROGENASE-LIKE"/>
    <property type="match status" value="1"/>
</dbReference>
<gene>
    <name evidence="8" type="ORF">A2008_01990</name>
</gene>
<evidence type="ECO:0000256" key="1">
    <source>
        <dbReference type="ARBA" id="ARBA00001947"/>
    </source>
</evidence>
<keyword evidence="4 6" id="KW-0862">Zinc</keyword>
<dbReference type="Proteomes" id="UP000178735">
    <property type="component" value="Unassembled WGS sequence"/>
</dbReference>
<dbReference type="SUPFAM" id="SSF51735">
    <property type="entry name" value="NAD(P)-binding Rossmann-fold domains"/>
    <property type="match status" value="1"/>
</dbReference>
<dbReference type="InterPro" id="IPR013154">
    <property type="entry name" value="ADH-like_N"/>
</dbReference>
<dbReference type="Gene3D" id="3.40.50.720">
    <property type="entry name" value="NAD(P)-binding Rossmann-like Domain"/>
    <property type="match status" value="1"/>
</dbReference>
<feature type="domain" description="Enoyl reductase (ER)" evidence="7">
    <location>
        <begin position="10"/>
        <end position="344"/>
    </location>
</feature>
<comment type="caution">
    <text evidence="8">The sequence shown here is derived from an EMBL/GenBank/DDBJ whole genome shotgun (WGS) entry which is preliminary data.</text>
</comment>
<evidence type="ECO:0000259" key="7">
    <source>
        <dbReference type="SMART" id="SM00829"/>
    </source>
</evidence>
<dbReference type="GO" id="GO:0008270">
    <property type="term" value="F:zinc ion binding"/>
    <property type="evidence" value="ECO:0007669"/>
    <property type="project" value="InterPro"/>
</dbReference>
<dbReference type="PROSITE" id="PS00059">
    <property type="entry name" value="ADH_ZINC"/>
    <property type="match status" value="1"/>
</dbReference>
<dbReference type="InterPro" id="IPR013149">
    <property type="entry name" value="ADH-like_C"/>
</dbReference>